<organism evidence="2 3">
    <name type="scientific">Ferroacidibacillus organovorans</name>
    <dbReference type="NCBI Taxonomy" id="1765683"/>
    <lineage>
        <taxon>Bacteria</taxon>
        <taxon>Bacillati</taxon>
        <taxon>Bacillota</taxon>
        <taxon>Bacilli</taxon>
        <taxon>Bacillales</taxon>
        <taxon>Alicyclobacillaceae</taxon>
        <taxon>Ferroacidibacillus</taxon>
    </lineage>
</organism>
<dbReference type="InterPro" id="IPR037523">
    <property type="entry name" value="VOC_core"/>
</dbReference>
<gene>
    <name evidence="2" type="ORF">B2M26_03375</name>
</gene>
<dbReference type="EMBL" id="MWPS01000008">
    <property type="protein sequence ID" value="OPG17085.1"/>
    <property type="molecule type" value="Genomic_DNA"/>
</dbReference>
<accession>A0A1V4EVY2</accession>
<protein>
    <recommendedName>
        <fullName evidence="1">VOC domain-containing protein</fullName>
    </recommendedName>
</protein>
<keyword evidence="3" id="KW-1185">Reference proteome</keyword>
<reference evidence="2 3" key="1">
    <citation type="submission" date="2017-02" db="EMBL/GenBank/DDBJ databases">
        <title>Draft genome of Acidibacillus ferrooxidans Huett2.</title>
        <authorList>
            <person name="Schopf S."/>
        </authorList>
    </citation>
    <scope>NUCLEOTIDE SEQUENCE [LARGE SCALE GENOMIC DNA]</scope>
    <source>
        <strain evidence="2 3">Huett2</strain>
    </source>
</reference>
<dbReference type="Proteomes" id="UP000190229">
    <property type="component" value="Unassembled WGS sequence"/>
</dbReference>
<evidence type="ECO:0000259" key="1">
    <source>
        <dbReference type="PROSITE" id="PS51819"/>
    </source>
</evidence>
<sequence>MKTTDGPYLGVDHVAQYTPQDELHAAVDALKSANVPIIRAPVERGGGWTVNFLDPDDTQFEFHSGTLAERMKIQSWLLGER</sequence>
<evidence type="ECO:0000313" key="3">
    <source>
        <dbReference type="Proteomes" id="UP000190229"/>
    </source>
</evidence>
<dbReference type="InterPro" id="IPR029068">
    <property type="entry name" value="Glyas_Bleomycin-R_OHBP_Dase"/>
</dbReference>
<proteinExistence type="predicted"/>
<dbReference type="PROSITE" id="PS51819">
    <property type="entry name" value="VOC"/>
    <property type="match status" value="1"/>
</dbReference>
<feature type="domain" description="VOC" evidence="1">
    <location>
        <begin position="1"/>
        <end position="65"/>
    </location>
</feature>
<dbReference type="AlphaFoldDB" id="A0A1V4EVY2"/>
<dbReference type="SUPFAM" id="SSF54593">
    <property type="entry name" value="Glyoxalase/Bleomycin resistance protein/Dihydroxybiphenyl dioxygenase"/>
    <property type="match status" value="1"/>
</dbReference>
<dbReference type="Gene3D" id="3.10.180.10">
    <property type="entry name" value="2,3-Dihydroxybiphenyl 1,2-Dioxygenase, domain 1"/>
    <property type="match status" value="1"/>
</dbReference>
<comment type="caution">
    <text evidence="2">The sequence shown here is derived from an EMBL/GenBank/DDBJ whole genome shotgun (WGS) entry which is preliminary data.</text>
</comment>
<evidence type="ECO:0000313" key="2">
    <source>
        <dbReference type="EMBL" id="OPG17085.1"/>
    </source>
</evidence>
<name>A0A1V4EVY2_9BACL</name>